<gene>
    <name evidence="7" type="ORF">F5I99_14260</name>
</gene>
<keyword evidence="2" id="KW-0032">Aminotransferase</keyword>
<dbReference type="InterPro" id="IPR029043">
    <property type="entry name" value="GcvT/YgfZ_C"/>
</dbReference>
<feature type="domain" description="SoxA A3" evidence="6">
    <location>
        <begin position="492"/>
        <end position="577"/>
    </location>
</feature>
<dbReference type="InterPro" id="IPR036188">
    <property type="entry name" value="FAD/NAD-bd_sf"/>
</dbReference>
<evidence type="ECO:0000313" key="8">
    <source>
        <dbReference type="Proteomes" id="UP000325606"/>
    </source>
</evidence>
<dbReference type="Gene3D" id="3.30.1360.120">
    <property type="entry name" value="Probable tRNA modification gtpase trme, domain 1"/>
    <property type="match status" value="1"/>
</dbReference>
<dbReference type="Pfam" id="PF12831">
    <property type="entry name" value="FAD_oxidored"/>
    <property type="match status" value="1"/>
</dbReference>
<dbReference type="GO" id="GO:0008483">
    <property type="term" value="F:transaminase activity"/>
    <property type="evidence" value="ECO:0007669"/>
    <property type="project" value="UniProtKB-KW"/>
</dbReference>
<evidence type="ECO:0000259" key="5">
    <source>
        <dbReference type="Pfam" id="PF08669"/>
    </source>
</evidence>
<reference evidence="7 8" key="1">
    <citation type="submission" date="2019-09" db="EMBL/GenBank/DDBJ databases">
        <title>Nitrincola iocasae sp. nov., a bacterium isolated from the sediment collected at a cold seep field in South China Sea.</title>
        <authorList>
            <person name="Zhang H."/>
            <person name="Wang H."/>
            <person name="Li C."/>
        </authorList>
    </citation>
    <scope>NUCLEOTIDE SEQUENCE [LARGE SCALE GENOMIC DNA]</scope>
    <source>
        <strain evidence="7 8">KXZD1103</strain>
    </source>
</reference>
<dbReference type="InterPro" id="IPR041117">
    <property type="entry name" value="SoxA_A3"/>
</dbReference>
<keyword evidence="2" id="KW-0808">Transferase</keyword>
<dbReference type="Pfam" id="PF17806">
    <property type="entry name" value="SO_alpha_A3"/>
    <property type="match status" value="1"/>
</dbReference>
<evidence type="ECO:0000313" key="7">
    <source>
        <dbReference type="EMBL" id="QEW07567.1"/>
    </source>
</evidence>
<dbReference type="PANTHER" id="PTHR43757">
    <property type="entry name" value="AMINOMETHYLTRANSFERASE"/>
    <property type="match status" value="1"/>
</dbReference>
<dbReference type="GO" id="GO:0016491">
    <property type="term" value="F:oxidoreductase activity"/>
    <property type="evidence" value="ECO:0007669"/>
    <property type="project" value="UniProtKB-KW"/>
</dbReference>
<feature type="domain" description="GCVT N-terminal" evidence="4">
    <location>
        <begin position="587"/>
        <end position="853"/>
    </location>
</feature>
<dbReference type="RefSeq" id="WP_151057117.1">
    <property type="nucleotide sequence ID" value="NZ_CP044222.1"/>
</dbReference>
<dbReference type="InterPro" id="IPR041854">
    <property type="entry name" value="BFD-like_2Fe2S-bd_dom_sf"/>
</dbReference>
<sequence length="969" mass="106102">MNYRLEPQPLEWIDRSETLQFTLEGKPYKAYQGDCISSALLADGRRVLGRSFKYHRPRGVLTLADHDVNALFQSSERPNIRGDVTQVTEGLALSPCNVNGTLENDSDSRIGWLSRFMPVGFYYKAFYQPRRLFPLWENLIRKKAGLGQVDTSWQVERQAKSYAYADLLVIGAGASGMQAALSAADAGLDVVLVDENPHIGGSLDYQLANDSSVAPERQRLKNSVSQHPNIRVLTATLACGWYTDHYLPLLTPQGIIKLRSRAVIHAGGVMEQPAVFRNNDLPGVMMASAAQRLISRYAIKPGQRAVVLCANDEGYRAVLDLLDAGVDVVAIADLGDLNRRGDSARQVVAKGIKVLQQHGVYEALGRQSLTGVKLAPVSEGQCDLSRLEPFDCDLLLMSVGWAPAAQLIYQAGGKLAYDSGLEQLLPAQLPEGIFVCGRLNGAYTLAQRLADARAAADEAVAWLAGQPQPRDLTAFRDSQPHSHPWPIIEHPKGKNFIDFDEDLQLKDLNNAMAEGFDNIELLKRFSTVGMGPSQGKHANMNAIRVLARHHGIPIDAAGSTTARPFFHPVPVSALAGRRFRPERLTALHAQHLQLGAQFMEAGVWLRPEYYGAVAEREACIRNEVLAVRQGLGLIDVSTLGKIEVMGADAERLLDLVYTMKMSSLAIGMTRYGLMVDDSGVIIDDGIVARVSDDRFYVTATTSHADATFKILSKQIQFCGLNVQLVNRTGSLAAMNLAGPHSRRILSALTDIDLDEAAFPYLGMREGQLCSYPVRLIRVGFVGELGYEIHLPHNAAATVWQALMQAGDSVGIRPFGVEAQRILRLEKGHIIVGQDTDGLTNPFEAAMSWAVPLKSKLWFTGKPSLALLKERCKRRLVGFRLAEGAPEKQVKECHLIIEGGEMVGRITSVAFSPSLGYVIGLAMLDLPLADQLETIQIRTDQGALLPATLCDLPFYDPQGARQRVDIEEVA</sequence>
<proteinExistence type="inferred from homology"/>
<dbReference type="AlphaFoldDB" id="A0A5J6LG77"/>
<dbReference type="SUPFAM" id="SSF101790">
    <property type="entry name" value="Aminomethyltransferase beta-barrel domain"/>
    <property type="match status" value="1"/>
</dbReference>
<dbReference type="InterPro" id="IPR013977">
    <property type="entry name" value="GcvT_C"/>
</dbReference>
<dbReference type="InterPro" id="IPR042204">
    <property type="entry name" value="2Fe-2S-bd_N"/>
</dbReference>
<evidence type="ECO:0000256" key="2">
    <source>
        <dbReference type="ARBA" id="ARBA00022576"/>
    </source>
</evidence>
<dbReference type="Pfam" id="PF08669">
    <property type="entry name" value="GCV_T_C"/>
    <property type="match status" value="1"/>
</dbReference>
<evidence type="ECO:0000256" key="1">
    <source>
        <dbReference type="ARBA" id="ARBA00008609"/>
    </source>
</evidence>
<dbReference type="InterPro" id="IPR027266">
    <property type="entry name" value="TrmE/GcvT-like"/>
</dbReference>
<keyword evidence="3" id="KW-0560">Oxidoreductase</keyword>
<dbReference type="Pfam" id="PF13510">
    <property type="entry name" value="Fer2_4"/>
    <property type="match status" value="1"/>
</dbReference>
<dbReference type="EMBL" id="CP044222">
    <property type="protein sequence ID" value="QEW07567.1"/>
    <property type="molecule type" value="Genomic_DNA"/>
</dbReference>
<accession>A0A5J6LG77</accession>
<feature type="domain" description="Aminomethyltransferase C-terminal" evidence="5">
    <location>
        <begin position="873"/>
        <end position="955"/>
    </location>
</feature>
<dbReference type="Gene3D" id="3.50.50.60">
    <property type="entry name" value="FAD/NAD(P)-binding domain"/>
    <property type="match status" value="1"/>
</dbReference>
<dbReference type="SUPFAM" id="SSF103025">
    <property type="entry name" value="Folate-binding domain"/>
    <property type="match status" value="1"/>
</dbReference>
<dbReference type="Proteomes" id="UP000325606">
    <property type="component" value="Chromosome"/>
</dbReference>
<dbReference type="PANTHER" id="PTHR43757:SF2">
    <property type="entry name" value="AMINOMETHYLTRANSFERASE, MITOCHONDRIAL"/>
    <property type="match status" value="1"/>
</dbReference>
<protein>
    <submittedName>
        <fullName evidence="7">FAD-dependent oxidoreductase</fullName>
    </submittedName>
</protein>
<dbReference type="Gene3D" id="1.10.10.1100">
    <property type="entry name" value="BFD-like [2Fe-2S]-binding domain"/>
    <property type="match status" value="1"/>
</dbReference>
<dbReference type="InterPro" id="IPR028896">
    <property type="entry name" value="GcvT/YgfZ/DmdA"/>
</dbReference>
<dbReference type="Gene3D" id="3.10.20.440">
    <property type="entry name" value="2Fe-2S iron-sulphur cluster binding domain, sarcosine oxidase, alpha subunit, N-terminal domain"/>
    <property type="match status" value="1"/>
</dbReference>
<organism evidence="7 8">
    <name type="scientific">Nitrincola iocasae</name>
    <dbReference type="NCBI Taxonomy" id="2614693"/>
    <lineage>
        <taxon>Bacteria</taxon>
        <taxon>Pseudomonadati</taxon>
        <taxon>Pseudomonadota</taxon>
        <taxon>Gammaproteobacteria</taxon>
        <taxon>Oceanospirillales</taxon>
        <taxon>Oceanospirillaceae</taxon>
        <taxon>Nitrincola</taxon>
    </lineage>
</organism>
<evidence type="ECO:0000259" key="4">
    <source>
        <dbReference type="Pfam" id="PF01571"/>
    </source>
</evidence>
<dbReference type="PRINTS" id="PR00368">
    <property type="entry name" value="FADPNR"/>
</dbReference>
<name>A0A5J6LG77_9GAMM</name>
<dbReference type="SUPFAM" id="SSF51905">
    <property type="entry name" value="FAD/NAD(P)-binding domain"/>
    <property type="match status" value="1"/>
</dbReference>
<dbReference type="KEGG" id="nik:F5I99_14260"/>
<dbReference type="InterPro" id="IPR006222">
    <property type="entry name" value="GCVT_N"/>
</dbReference>
<evidence type="ECO:0000259" key="6">
    <source>
        <dbReference type="Pfam" id="PF17806"/>
    </source>
</evidence>
<comment type="similarity">
    <text evidence="1">Belongs to the GcvT family.</text>
</comment>
<evidence type="ECO:0000256" key="3">
    <source>
        <dbReference type="ARBA" id="ARBA00023002"/>
    </source>
</evidence>
<dbReference type="Pfam" id="PF01571">
    <property type="entry name" value="GCV_T"/>
    <property type="match status" value="1"/>
</dbReference>
<keyword evidence="8" id="KW-1185">Reference proteome</keyword>
<dbReference type="PRINTS" id="PR00411">
    <property type="entry name" value="PNDRDTASEI"/>
</dbReference>